<evidence type="ECO:0000256" key="2">
    <source>
        <dbReference type="ARBA" id="ARBA00022448"/>
    </source>
</evidence>
<dbReference type="SUPFAM" id="SSF103473">
    <property type="entry name" value="MFS general substrate transporter"/>
    <property type="match status" value="1"/>
</dbReference>
<dbReference type="Gene3D" id="1.20.1250.20">
    <property type="entry name" value="MFS general substrate transporter like domains"/>
    <property type="match status" value="2"/>
</dbReference>
<feature type="transmembrane region" description="Helical" evidence="7">
    <location>
        <begin position="58"/>
        <end position="77"/>
    </location>
</feature>
<evidence type="ECO:0000256" key="3">
    <source>
        <dbReference type="ARBA" id="ARBA00022475"/>
    </source>
</evidence>
<keyword evidence="4 7" id="KW-0812">Transmembrane</keyword>
<dbReference type="CDD" id="cd17503">
    <property type="entry name" value="MFS_LmrB_MDR_like"/>
    <property type="match status" value="1"/>
</dbReference>
<feature type="transmembrane region" description="Helical" evidence="7">
    <location>
        <begin position="407"/>
        <end position="428"/>
    </location>
</feature>
<feature type="transmembrane region" description="Helical" evidence="7">
    <location>
        <begin position="107"/>
        <end position="130"/>
    </location>
</feature>
<feature type="transmembrane region" description="Helical" evidence="7">
    <location>
        <begin position="305"/>
        <end position="324"/>
    </location>
</feature>
<dbReference type="RefSeq" id="WP_303520583.1">
    <property type="nucleotide sequence ID" value="NZ_JAUOQO010000003.1"/>
</dbReference>
<gene>
    <name evidence="9" type="ORF">Q4528_03715</name>
</gene>
<evidence type="ECO:0000256" key="5">
    <source>
        <dbReference type="ARBA" id="ARBA00022989"/>
    </source>
</evidence>
<evidence type="ECO:0000256" key="6">
    <source>
        <dbReference type="ARBA" id="ARBA00023136"/>
    </source>
</evidence>
<dbReference type="InterPro" id="IPR020846">
    <property type="entry name" value="MFS_dom"/>
</dbReference>
<evidence type="ECO:0000313" key="10">
    <source>
        <dbReference type="Proteomes" id="UP001170310"/>
    </source>
</evidence>
<feature type="transmembrane region" description="Helical" evidence="7">
    <location>
        <begin position="336"/>
        <end position="358"/>
    </location>
</feature>
<protein>
    <submittedName>
        <fullName evidence="9">MDR family MFS transporter</fullName>
    </submittedName>
</protein>
<keyword evidence="10" id="KW-1185">Reference proteome</keyword>
<dbReference type="PROSITE" id="PS50850">
    <property type="entry name" value="MFS"/>
    <property type="match status" value="1"/>
</dbReference>
<keyword evidence="6 7" id="KW-0472">Membrane</keyword>
<dbReference type="AlphaFoldDB" id="A0AAW7YNX1"/>
<dbReference type="InterPro" id="IPR011701">
    <property type="entry name" value="MFS"/>
</dbReference>
<feature type="transmembrane region" description="Helical" evidence="7">
    <location>
        <begin position="235"/>
        <end position="254"/>
    </location>
</feature>
<dbReference type="InterPro" id="IPR004638">
    <property type="entry name" value="EmrB-like"/>
</dbReference>
<dbReference type="PANTHER" id="PTHR42718">
    <property type="entry name" value="MAJOR FACILITATOR SUPERFAMILY MULTIDRUG TRANSPORTER MFSC"/>
    <property type="match status" value="1"/>
</dbReference>
<dbReference type="Pfam" id="PF07690">
    <property type="entry name" value="MFS_1"/>
    <property type="match status" value="1"/>
</dbReference>
<reference evidence="9" key="1">
    <citation type="submission" date="2023-07" db="EMBL/GenBank/DDBJ databases">
        <title>Genome content predicts the carbon catabolic preferences of heterotrophic bacteria.</title>
        <authorList>
            <person name="Gralka M."/>
        </authorList>
    </citation>
    <scope>NUCLEOTIDE SEQUENCE</scope>
    <source>
        <strain evidence="9">E2R20</strain>
    </source>
</reference>
<dbReference type="GO" id="GO:0022857">
    <property type="term" value="F:transmembrane transporter activity"/>
    <property type="evidence" value="ECO:0007669"/>
    <property type="project" value="InterPro"/>
</dbReference>
<evidence type="ECO:0000313" key="9">
    <source>
        <dbReference type="EMBL" id="MDO6573260.1"/>
    </source>
</evidence>
<feature type="domain" description="Major facilitator superfamily (MFS) profile" evidence="8">
    <location>
        <begin position="18"/>
        <end position="469"/>
    </location>
</feature>
<sequence length="475" mass="51574">MSEYKAQSQQIPKETMYAAWAIAIGAIAPMLDSTMINIGIKQLNQTFHTSIDVVQWGITGYILALAIAIPFSGWLMNQFNSKKVFIIAMSLFGLTSLMVGLSNSVNVFILFRIVQGFSAGVITSLMFTLLVKTAGQEHIGKVMAIVSTPMIFGPILGPTLGGFIIHFASWRWMFFINILVTVISVPLMMKYVPSFKPFNKDKSLDAIGIAMLGIISTSLIYGITEAGDKGTFLDLLAVFCITVGVIFIVGYVIYNLRNQFNTILPINLFKSKTYSASMLGLLLANIGIMGPMVILPLFFQSFKHYTAIEAALALIPQGVGMLITRPYIGKYIDRIGAKYVIMISIVIAIIGTLPLAFVDQHTSIWWISLILFIRGCSVGGINLGLMADAYKGVSESQLSEAGVGINMIENVGASFGTAIIATVVASNISKSAMHDVISKQLTGFHEGFVVSVIAILFILIPALFLTKNKQGIDES</sequence>
<feature type="transmembrane region" description="Helical" evidence="7">
    <location>
        <begin position="17"/>
        <end position="38"/>
    </location>
</feature>
<keyword evidence="3" id="KW-1003">Cell membrane</keyword>
<comment type="caution">
    <text evidence="9">The sequence shown here is derived from an EMBL/GenBank/DDBJ whole genome shotgun (WGS) entry which is preliminary data.</text>
</comment>
<dbReference type="InterPro" id="IPR036259">
    <property type="entry name" value="MFS_trans_sf"/>
</dbReference>
<evidence type="ECO:0000256" key="1">
    <source>
        <dbReference type="ARBA" id="ARBA00004651"/>
    </source>
</evidence>
<feature type="transmembrane region" description="Helical" evidence="7">
    <location>
        <begin position="142"/>
        <end position="166"/>
    </location>
</feature>
<feature type="transmembrane region" description="Helical" evidence="7">
    <location>
        <begin position="84"/>
        <end position="101"/>
    </location>
</feature>
<keyword evidence="5 7" id="KW-1133">Transmembrane helix</keyword>
<evidence type="ECO:0000256" key="4">
    <source>
        <dbReference type="ARBA" id="ARBA00022692"/>
    </source>
</evidence>
<feature type="transmembrane region" description="Helical" evidence="7">
    <location>
        <begin position="448"/>
        <end position="466"/>
    </location>
</feature>
<dbReference type="GO" id="GO:0005886">
    <property type="term" value="C:plasma membrane"/>
    <property type="evidence" value="ECO:0007669"/>
    <property type="project" value="UniProtKB-SubCell"/>
</dbReference>
<organism evidence="9 10">
    <name type="scientific">Staphylococcus pasteuri_A</name>
    <dbReference type="NCBI Taxonomy" id="3062664"/>
    <lineage>
        <taxon>Bacteria</taxon>
        <taxon>Bacillati</taxon>
        <taxon>Bacillota</taxon>
        <taxon>Bacilli</taxon>
        <taxon>Bacillales</taxon>
        <taxon>Staphylococcaceae</taxon>
        <taxon>Staphylococcus</taxon>
    </lineage>
</organism>
<feature type="transmembrane region" description="Helical" evidence="7">
    <location>
        <begin position="204"/>
        <end position="223"/>
    </location>
</feature>
<accession>A0AAW7YNX1</accession>
<evidence type="ECO:0000259" key="8">
    <source>
        <dbReference type="PROSITE" id="PS50850"/>
    </source>
</evidence>
<feature type="transmembrane region" description="Helical" evidence="7">
    <location>
        <begin position="172"/>
        <end position="192"/>
    </location>
</feature>
<evidence type="ECO:0000256" key="7">
    <source>
        <dbReference type="SAM" id="Phobius"/>
    </source>
</evidence>
<comment type="subcellular location">
    <subcellularLocation>
        <location evidence="1">Cell membrane</location>
        <topology evidence="1">Multi-pass membrane protein</topology>
    </subcellularLocation>
</comment>
<proteinExistence type="predicted"/>
<name>A0AAW7YNX1_9STAP</name>
<dbReference type="PANTHER" id="PTHR42718:SF46">
    <property type="entry name" value="BLR6921 PROTEIN"/>
    <property type="match status" value="1"/>
</dbReference>
<keyword evidence="2" id="KW-0813">Transport</keyword>
<dbReference type="NCBIfam" id="TIGR00711">
    <property type="entry name" value="efflux_EmrB"/>
    <property type="match status" value="1"/>
</dbReference>
<dbReference type="Proteomes" id="UP001170310">
    <property type="component" value="Unassembled WGS sequence"/>
</dbReference>
<dbReference type="EMBL" id="JAUOQO010000003">
    <property type="protein sequence ID" value="MDO6573260.1"/>
    <property type="molecule type" value="Genomic_DNA"/>
</dbReference>
<feature type="transmembrane region" description="Helical" evidence="7">
    <location>
        <begin position="364"/>
        <end position="386"/>
    </location>
</feature>
<feature type="transmembrane region" description="Helical" evidence="7">
    <location>
        <begin position="274"/>
        <end position="299"/>
    </location>
</feature>